<evidence type="ECO:0000313" key="7">
    <source>
        <dbReference type="Proteomes" id="UP001164305"/>
    </source>
</evidence>
<dbReference type="Pfam" id="PF00041">
    <property type="entry name" value="fn3"/>
    <property type="match status" value="3"/>
</dbReference>
<dbReference type="InterPro" id="IPR003961">
    <property type="entry name" value="FN3_dom"/>
</dbReference>
<evidence type="ECO:0000256" key="2">
    <source>
        <dbReference type="ARBA" id="ARBA00023295"/>
    </source>
</evidence>
<gene>
    <name evidence="6" type="ORF">BRM3_08115</name>
</gene>
<dbReference type="RefSeq" id="WP_263592827.1">
    <property type="nucleotide sequence ID" value="NZ_CP107020.1"/>
</dbReference>
<keyword evidence="2" id="KW-0378">Hydrolase</keyword>
<evidence type="ECO:0000259" key="5">
    <source>
        <dbReference type="PROSITE" id="PS50853"/>
    </source>
</evidence>
<feature type="region of interest" description="Disordered" evidence="4">
    <location>
        <begin position="1657"/>
        <end position="1683"/>
    </location>
</feature>
<feature type="region of interest" description="Disordered" evidence="4">
    <location>
        <begin position="1562"/>
        <end position="1600"/>
    </location>
</feature>
<dbReference type="Gene3D" id="2.60.40.10">
    <property type="entry name" value="Immunoglobulins"/>
    <property type="match status" value="4"/>
</dbReference>
<dbReference type="InterPro" id="IPR050964">
    <property type="entry name" value="Striated_Muscle_Regulatory"/>
</dbReference>
<dbReference type="CDD" id="cd00063">
    <property type="entry name" value="FN3"/>
    <property type="match status" value="3"/>
</dbReference>
<feature type="domain" description="Fibronectin type-III" evidence="5">
    <location>
        <begin position="1581"/>
        <end position="1673"/>
    </location>
</feature>
<dbReference type="PANTHER" id="PTHR13817:SF73">
    <property type="entry name" value="FIBRONECTIN TYPE-III DOMAIN-CONTAINING PROTEIN"/>
    <property type="match status" value="1"/>
</dbReference>
<feature type="compositionally biased region" description="Basic and acidic residues" evidence="4">
    <location>
        <begin position="1035"/>
        <end position="1050"/>
    </location>
</feature>
<dbReference type="Pfam" id="PF17963">
    <property type="entry name" value="Big_9"/>
    <property type="match status" value="6"/>
</dbReference>
<keyword evidence="3" id="KW-0624">Polysaccharide degradation</keyword>
<keyword evidence="2" id="KW-0326">Glycosidase</keyword>
<feature type="domain" description="Fibronectin type-III" evidence="5">
    <location>
        <begin position="1681"/>
        <end position="1776"/>
    </location>
</feature>
<accession>A0ABY6FYW7</accession>
<feature type="compositionally biased region" description="Low complexity" evidence="4">
    <location>
        <begin position="1657"/>
        <end position="1668"/>
    </location>
</feature>
<evidence type="ECO:0000256" key="3">
    <source>
        <dbReference type="ARBA" id="ARBA00023326"/>
    </source>
</evidence>
<name>A0ABY6FYW7_9MICO</name>
<evidence type="ECO:0000256" key="4">
    <source>
        <dbReference type="SAM" id="MobiDB-lite"/>
    </source>
</evidence>
<evidence type="ECO:0000313" key="6">
    <source>
        <dbReference type="EMBL" id="UYG15613.1"/>
    </source>
</evidence>
<dbReference type="PANTHER" id="PTHR13817">
    <property type="entry name" value="TITIN"/>
    <property type="match status" value="1"/>
</dbReference>
<dbReference type="InterPro" id="IPR036116">
    <property type="entry name" value="FN3_sf"/>
</dbReference>
<dbReference type="SMART" id="SM00060">
    <property type="entry name" value="FN3"/>
    <property type="match status" value="5"/>
</dbReference>
<dbReference type="EMBL" id="CP107020">
    <property type="protein sequence ID" value="UYG15613.1"/>
    <property type="molecule type" value="Genomic_DNA"/>
</dbReference>
<feature type="region of interest" description="Disordered" evidence="4">
    <location>
        <begin position="387"/>
        <end position="412"/>
    </location>
</feature>
<evidence type="ECO:0000256" key="1">
    <source>
        <dbReference type="ARBA" id="ARBA00022737"/>
    </source>
</evidence>
<reference evidence="6" key="1">
    <citation type="submission" date="2022-10" db="EMBL/GenBank/DDBJ databases">
        <title>Whole-Genome Sequencing of Brachybacterium huguangmaarense BRM-3, Isolated from Betula schmidtii.</title>
        <authorList>
            <person name="Haam D."/>
        </authorList>
    </citation>
    <scope>NUCLEOTIDE SEQUENCE</scope>
    <source>
        <strain evidence="6">BRM-3</strain>
    </source>
</reference>
<protein>
    <submittedName>
        <fullName evidence="6">Ig-like domain-containing protein</fullName>
    </submittedName>
</protein>
<feature type="domain" description="Fibronectin type-III" evidence="5">
    <location>
        <begin position="1490"/>
        <end position="1580"/>
    </location>
</feature>
<keyword evidence="7" id="KW-1185">Reference proteome</keyword>
<dbReference type="PROSITE" id="PS50853">
    <property type="entry name" value="FN3"/>
    <property type="match status" value="3"/>
</dbReference>
<dbReference type="SUPFAM" id="SSF49265">
    <property type="entry name" value="Fibronectin type III"/>
    <property type="match status" value="2"/>
</dbReference>
<dbReference type="NCBIfam" id="NF012211">
    <property type="entry name" value="tand_rpt_95"/>
    <property type="match status" value="1"/>
</dbReference>
<sequence>MTVASGRSRGRRRLGAVTSALLAVLALVVTILAVMDKGYAGSEVHTHNGGVWVLNTADGLLGRINVDAQEFDARLQVESTQDVLQSGSAVFLRTTDGIERVNTAAQRRESRVPLAGTDLVALGGDRAALLNADGKLWILSPDELAAFDPQEATPVATLSSGSGAQGTLTVTTSGDVYVLDGDSLLSFPRAATAAATTAEDPIRLTGLATGEDDVAMTAVGDQPVVLDRAHATLHVGTDDTVIGLEDAGVGDAGTATLQQPSPTSSHVLLATGDSLYAVPLSGGAATRDKAKGSGSPVAPVQAGGCDYAAWNGAQTYLTRCGDAPATQARVPDAAADADLRLRTNHDLVVLNDQLNGTSWMIADDMQIVDEWELTTQLDIEKQLEEQKETLTSSVTNVPPDQREENRDPVANPDAFGVRPGASVVLPVISNDTDPDGDVLIASVDTQPGIGTVTPIRGGTALQIDVAADAAGTAAFSYSVEDGRGGRAATTVELTVHADGTNEGPRAVDDSPPQLHIAQGAEVSFNVLPHYEDPDGDDFYLAGASIDNDDDQVTFRPDGMVTFTDAGLATGLKTVELRLHDAQGATSEGTLLLDVAADPEIPPITTADHVQTVAGRTVTLDPLLNDLNPSGGQLTLLHVGQAEGLTAVADAQDGTIDITGTDPATRYLTYQVGEGAQSVQGLIRVDVREPTSQAMEPVTVDDLGMVTTGSSTLVDPLENDVDPTGGVLVVDRFSAPEDSGLTAELIDHHYLRVSARADAPRSDTPVEVGYRAANATGTKEGTVRVMVVPPEAQPPYPVAGRDQALVRAGDAVKIPVLDNDRSPSGAPLEIDAISSRTGLEGRGEADIVEDQIRFIAQDGASGTATFAYDVVDDTGRRATAEVTVRIVAADDPNDAPQPENGEARAIAGTTVRIPVRTSGIDPDGDSTLLTSITAPAPTLGRVTSASGEWIEYEAFAGSVGTDTIAYQVRDRFGGVGTAQIAVGVAKPSGTNLEPVAVDDTVRVRPDREVQVFVLGNDTDPEGASLAIDRARTVSDDEKTMPLDEPDDRERIPAVSTRSPATPGAYTFSYGASDGQLTATGHATVVVDEDAPLLPPLARDDYVDPQELAGADEGHLTVDVLANDQDPDGSVADLRPALAGPVEGATVRDDGTIDVPVTTGQQRIRYTITDQDGGTSAAFIWVPGTDAQAPRWIGQPVEARAGEPIDIAIDDPRNVLVRAGAAGVTITDPTTATAQHADGTELVEDASTLRYTAREDYVGPDQVAVEVTDAADASDEKAARGTLVIPIEVTSSTNHPPSLEGAELNVVQGEAATPLELSAGADDPDGDTLRYAAGQFAPPDGVTVDVAADGTMLVEAAADAAKGTTVDVPVSADDGQNDPVSAVVHVTVVGSRQSRISTGVDEAVVDAGSQTSVPVLANDSNPFPGKPRTVLDPQVVAGQVTARVEGEDVVLAAPPGWHGSATVTYRVQDATRDPDRVVTGTIHAAVRDVPGAPSAPRIDAVGDGTATVSFTPGDDNGAPIDHYTVTSASGGPSTTTCTGTTCEITGLSNGTEYTFAVSAHNAVGDSAPSTPSAVARPDVRPDPPSAPTVRRQDSRLDVSWTPPVNRGSAIDHYELQILDAGSGASATRTYPASATSITWEGLTNGTSYTFRLRAFNGAPDPSDWSPSSAPEHPAGLPTKPRGTPSAQRVNTVFGGGVTVSFPAMSAAEANGEPITAYVVRASDGTEVTVGGDQTSATFQGLDPNGSFTFTYVGVNSVGRGTVPSAASDAVEPYAVPEAPQGVAAEVTEPHGRATVRFRPATTRGTDLTQYVITYSGGSMTVPIRDAVPGADGRIAVTVTGLGNGTAYSFKVQADNGHAGGQSPLSAASNSVVPYTDPQAPSVTATADSCTDDPCSVTFTAAANGSGGADPVSLSYSLDGGAFEPYRKAVTVAGSGAKHSITVRATNAQGLTADASASATAARPQPALMPGSVTWGAKTGVVPGCESGICRYVGFTLEHLEPGRSYTVTLSNSEDPNYLSFDLVAGADGRAVLEPNRTFYGQYESSGIPLVILVDGTEVGRAYTPYP</sequence>
<proteinExistence type="predicted"/>
<organism evidence="6 7">
    <name type="scientific">Brachybacterium huguangmaarense</name>
    <dbReference type="NCBI Taxonomy" id="1652028"/>
    <lineage>
        <taxon>Bacteria</taxon>
        <taxon>Bacillati</taxon>
        <taxon>Actinomycetota</taxon>
        <taxon>Actinomycetes</taxon>
        <taxon>Micrococcales</taxon>
        <taxon>Dermabacteraceae</taxon>
        <taxon>Brachybacterium</taxon>
    </lineage>
</organism>
<keyword evidence="3" id="KW-0119">Carbohydrate metabolism</keyword>
<dbReference type="InterPro" id="IPR013783">
    <property type="entry name" value="Ig-like_fold"/>
</dbReference>
<keyword evidence="1" id="KW-0677">Repeat</keyword>
<feature type="compositionally biased region" description="Polar residues" evidence="4">
    <location>
        <begin position="389"/>
        <end position="398"/>
    </location>
</feature>
<dbReference type="Proteomes" id="UP001164305">
    <property type="component" value="Chromosome"/>
</dbReference>
<feature type="region of interest" description="Disordered" evidence="4">
    <location>
        <begin position="1035"/>
        <end position="1063"/>
    </location>
</feature>